<name>A0A2D0ZM78_9CAUD</name>
<accession>A0A2D0ZM78</accession>
<protein>
    <submittedName>
        <fullName evidence="1">Uncharacterized protein</fullName>
    </submittedName>
</protein>
<evidence type="ECO:0000313" key="1">
    <source>
        <dbReference type="EMBL" id="ASZ74935.1"/>
    </source>
</evidence>
<evidence type="ECO:0000313" key="2">
    <source>
        <dbReference type="Proteomes" id="UP000231419"/>
    </source>
</evidence>
<dbReference type="Proteomes" id="UP000231419">
    <property type="component" value="Segment"/>
</dbReference>
<reference evidence="2" key="1">
    <citation type="submission" date="2017-08" db="EMBL/GenBank/DDBJ databases">
        <authorList>
            <person name="de Groot N.N."/>
        </authorList>
    </citation>
    <scope>NUCLEOTIDE SEQUENCE [LARGE SCALE GENOMIC DNA]</scope>
</reference>
<proteinExistence type="predicted"/>
<keyword evidence="2" id="KW-1185">Reference proteome</keyword>
<sequence length="92" mass="10135">MTDVNVTLEPDDELPDEAEVMLILGKEEVIVLRELLFVTQLSTKGKGAIVAAIAKALDDLGFDPELDEDWLTNLCTGKIITQKSVDTGIYWV</sequence>
<dbReference type="EMBL" id="MF668286">
    <property type="protein sequence ID" value="ASZ74935.1"/>
    <property type="molecule type" value="Genomic_DNA"/>
</dbReference>
<organism evidence="1 2">
    <name type="scientific">Rhodococcus phage Trina</name>
    <dbReference type="NCBI Taxonomy" id="2027905"/>
    <lineage>
        <taxon>Viruses</taxon>
        <taxon>Duplodnaviria</taxon>
        <taxon>Heunggongvirae</taxon>
        <taxon>Uroviricota</taxon>
        <taxon>Caudoviricetes</taxon>
        <taxon>Trinavirus</taxon>
        <taxon>Trinavirus trina</taxon>
    </lineage>
</organism>
<gene>
    <name evidence="1" type="ORF">SEA_TRINA_121</name>
</gene>